<name>A0A9N9IH41_9GLOM</name>
<feature type="non-terminal residue" evidence="1">
    <location>
        <position position="1"/>
    </location>
</feature>
<gene>
    <name evidence="1" type="ORF">FCALED_LOCUS15254</name>
</gene>
<organism evidence="1 2">
    <name type="scientific">Funneliformis caledonium</name>
    <dbReference type="NCBI Taxonomy" id="1117310"/>
    <lineage>
        <taxon>Eukaryota</taxon>
        <taxon>Fungi</taxon>
        <taxon>Fungi incertae sedis</taxon>
        <taxon>Mucoromycota</taxon>
        <taxon>Glomeromycotina</taxon>
        <taxon>Glomeromycetes</taxon>
        <taxon>Glomerales</taxon>
        <taxon>Glomeraceae</taxon>
        <taxon>Funneliformis</taxon>
    </lineage>
</organism>
<evidence type="ECO:0000313" key="2">
    <source>
        <dbReference type="Proteomes" id="UP000789570"/>
    </source>
</evidence>
<reference evidence="1" key="1">
    <citation type="submission" date="2021-06" db="EMBL/GenBank/DDBJ databases">
        <authorList>
            <person name="Kallberg Y."/>
            <person name="Tangrot J."/>
            <person name="Rosling A."/>
        </authorList>
    </citation>
    <scope>NUCLEOTIDE SEQUENCE</scope>
    <source>
        <strain evidence="1">UK204</strain>
    </source>
</reference>
<keyword evidence="2" id="KW-1185">Reference proteome</keyword>
<accession>A0A9N9IH41</accession>
<evidence type="ECO:0000313" key="1">
    <source>
        <dbReference type="EMBL" id="CAG8735267.1"/>
    </source>
</evidence>
<sequence length="62" mass="7272">GNANIIIELDKDENNSNIIKVSQLTLDNALFVQGREITLLEKRIQLEEKLYETVRKRIQFEN</sequence>
<dbReference type="AlphaFoldDB" id="A0A9N9IH41"/>
<dbReference type="Proteomes" id="UP000789570">
    <property type="component" value="Unassembled WGS sequence"/>
</dbReference>
<comment type="caution">
    <text evidence="1">The sequence shown here is derived from an EMBL/GenBank/DDBJ whole genome shotgun (WGS) entry which is preliminary data.</text>
</comment>
<proteinExistence type="predicted"/>
<dbReference type="EMBL" id="CAJVPQ010013289">
    <property type="protein sequence ID" value="CAG8735267.1"/>
    <property type="molecule type" value="Genomic_DNA"/>
</dbReference>
<protein>
    <submittedName>
        <fullName evidence="1">6952_t:CDS:1</fullName>
    </submittedName>
</protein>